<dbReference type="InterPro" id="IPR022751">
    <property type="entry name" value="Alpha_mannosyltransferase"/>
</dbReference>
<evidence type="ECO:0000256" key="9">
    <source>
        <dbReference type="ARBA" id="ARBA00023136"/>
    </source>
</evidence>
<evidence type="ECO:0000256" key="10">
    <source>
        <dbReference type="ARBA" id="ARBA00037847"/>
    </source>
</evidence>
<dbReference type="PANTHER" id="PTHR31646:SF1">
    <property type="entry name" value="ALPHA-1,2-MANNOSYLTRANSFERASE MNN2"/>
    <property type="match status" value="1"/>
</dbReference>
<reference evidence="11" key="1">
    <citation type="submission" date="2021-02" db="EMBL/GenBank/DDBJ databases">
        <authorList>
            <person name="Palmer J.M."/>
        </authorList>
    </citation>
    <scope>NUCLEOTIDE SEQUENCE</scope>
    <source>
        <strain evidence="11">SCRP23</strain>
    </source>
</reference>
<dbReference type="OrthoDB" id="430354at2759"/>
<gene>
    <name evidence="11" type="ORF">PHYBOEH_007799</name>
</gene>
<evidence type="ECO:0000256" key="1">
    <source>
        <dbReference type="ARBA" id="ARBA00004394"/>
    </source>
</evidence>
<dbReference type="AlphaFoldDB" id="A0A8T1WA45"/>
<accession>A0A8T1WA45</accession>
<dbReference type="Proteomes" id="UP000693981">
    <property type="component" value="Unassembled WGS sequence"/>
</dbReference>
<evidence type="ECO:0000256" key="4">
    <source>
        <dbReference type="ARBA" id="ARBA00022679"/>
    </source>
</evidence>
<keyword evidence="5" id="KW-0812">Transmembrane</keyword>
<evidence type="ECO:0000313" key="12">
    <source>
        <dbReference type="Proteomes" id="UP000693981"/>
    </source>
</evidence>
<keyword evidence="8" id="KW-0333">Golgi apparatus</keyword>
<dbReference type="Pfam" id="PF11051">
    <property type="entry name" value="Mannosyl_trans3"/>
    <property type="match status" value="1"/>
</dbReference>
<evidence type="ECO:0000256" key="2">
    <source>
        <dbReference type="ARBA" id="ARBA00004606"/>
    </source>
</evidence>
<keyword evidence="7" id="KW-1133">Transmembrane helix</keyword>
<keyword evidence="12" id="KW-1185">Reference proteome</keyword>
<evidence type="ECO:0000313" key="11">
    <source>
        <dbReference type="EMBL" id="KAG7388589.1"/>
    </source>
</evidence>
<dbReference type="GO" id="GO:0000026">
    <property type="term" value="F:alpha-1,2-mannosyltransferase activity"/>
    <property type="evidence" value="ECO:0007669"/>
    <property type="project" value="TreeGrafter"/>
</dbReference>
<comment type="similarity">
    <text evidence="3">Belongs to the MNN1/MNT family.</text>
</comment>
<keyword evidence="9" id="KW-0472">Membrane</keyword>
<organism evidence="11 12">
    <name type="scientific">Phytophthora boehmeriae</name>
    <dbReference type="NCBI Taxonomy" id="109152"/>
    <lineage>
        <taxon>Eukaryota</taxon>
        <taxon>Sar</taxon>
        <taxon>Stramenopiles</taxon>
        <taxon>Oomycota</taxon>
        <taxon>Peronosporomycetes</taxon>
        <taxon>Peronosporales</taxon>
        <taxon>Peronosporaceae</taxon>
        <taxon>Phytophthora</taxon>
    </lineage>
</organism>
<comment type="subcellular location">
    <subcellularLocation>
        <location evidence="10">Endomembrane system</location>
        <topology evidence="10">Single-pass membrane protein</topology>
    </subcellularLocation>
    <subcellularLocation>
        <location evidence="1">Golgi apparatus membrane</location>
    </subcellularLocation>
    <subcellularLocation>
        <location evidence="2">Membrane</location>
        <topology evidence="2">Single-pass type II membrane protein</topology>
    </subcellularLocation>
</comment>
<evidence type="ECO:0000256" key="8">
    <source>
        <dbReference type="ARBA" id="ARBA00023034"/>
    </source>
</evidence>
<dbReference type="GO" id="GO:0000139">
    <property type="term" value="C:Golgi membrane"/>
    <property type="evidence" value="ECO:0007669"/>
    <property type="project" value="UniProtKB-SubCell"/>
</dbReference>
<protein>
    <submittedName>
        <fullName evidence="11">Uncharacterized protein</fullName>
    </submittedName>
</protein>
<evidence type="ECO:0000256" key="3">
    <source>
        <dbReference type="ARBA" id="ARBA00009105"/>
    </source>
</evidence>
<evidence type="ECO:0000256" key="5">
    <source>
        <dbReference type="ARBA" id="ARBA00022692"/>
    </source>
</evidence>
<dbReference type="GO" id="GO:0046354">
    <property type="term" value="P:mannan biosynthetic process"/>
    <property type="evidence" value="ECO:0007669"/>
    <property type="project" value="TreeGrafter"/>
</dbReference>
<name>A0A8T1WA45_9STRA</name>
<keyword evidence="4" id="KW-0808">Transferase</keyword>
<sequence>MAHANATAVKPRDGIVMVVYPKLIPSAFATIRALRDILGCTLPIEIWYRPDEMKDDPEALAPLQHLAQKYSTGDISFHKIASPVAKRFVTKIYAIYRSFFDRVLFLDADNVPVRDPRFLFESLEFNETGAIFWPDFWHPTSTMFGLHSKSLLWELLDIPFVDMFEQESGQLVIDRRRHAAPLALVVFYALHEPNFLVHYKLAWGDKDLFRLAWLKLNATFHMIKTPPAMAGMKTQSSAFCGMTMVQHDASGDVLFLHRNKHKLTGSFRLDLDATAEVQEVQAPPAAPLVPDQNIRSRHADPAVWTHLLSFRSNWSRNDYVVERFIASLDFTDRQKCFGRRNLGNSPQFQLQEFAELSYAGLEDKLRDFAMEATKLKATKVQ</sequence>
<keyword evidence="6" id="KW-0735">Signal-anchor</keyword>
<proteinExistence type="inferred from homology"/>
<evidence type="ECO:0000256" key="6">
    <source>
        <dbReference type="ARBA" id="ARBA00022968"/>
    </source>
</evidence>
<comment type="caution">
    <text evidence="11">The sequence shown here is derived from an EMBL/GenBank/DDBJ whole genome shotgun (WGS) entry which is preliminary data.</text>
</comment>
<dbReference type="PANTHER" id="PTHR31646">
    <property type="entry name" value="ALPHA-1,2-MANNOSYLTRANSFERASE MNN2"/>
    <property type="match status" value="1"/>
</dbReference>
<dbReference type="EMBL" id="JAGDFL010000437">
    <property type="protein sequence ID" value="KAG7388589.1"/>
    <property type="molecule type" value="Genomic_DNA"/>
</dbReference>
<evidence type="ECO:0000256" key="7">
    <source>
        <dbReference type="ARBA" id="ARBA00022989"/>
    </source>
</evidence>